<proteinExistence type="predicted"/>
<evidence type="ECO:0000313" key="3">
    <source>
        <dbReference type="Proteomes" id="UP000799424"/>
    </source>
</evidence>
<gene>
    <name evidence="2" type="ORF">CC86DRAFT_369842</name>
</gene>
<keyword evidence="3" id="KW-1185">Reference proteome</keyword>
<dbReference type="AlphaFoldDB" id="A0A6A7A1J9"/>
<accession>A0A6A7A1J9</accession>
<feature type="signal peptide" evidence="1">
    <location>
        <begin position="1"/>
        <end position="19"/>
    </location>
</feature>
<name>A0A6A7A1J9_9PLEO</name>
<keyword evidence="1" id="KW-0732">Signal</keyword>
<dbReference type="Proteomes" id="UP000799424">
    <property type="component" value="Unassembled WGS sequence"/>
</dbReference>
<sequence>MRLISTILAITAIAAIASAKKDKCKGDKDNTCDTNTSLGAMCIGPKELRYCRSDHCWASHTCPGNWSCMTIPTGGAKCVDPTDPEEEL</sequence>
<protein>
    <submittedName>
        <fullName evidence="2">Uncharacterized protein</fullName>
    </submittedName>
</protein>
<reference evidence="2" key="1">
    <citation type="journal article" date="2020" name="Stud. Mycol.">
        <title>101 Dothideomycetes genomes: a test case for predicting lifestyles and emergence of pathogens.</title>
        <authorList>
            <person name="Haridas S."/>
            <person name="Albert R."/>
            <person name="Binder M."/>
            <person name="Bloem J."/>
            <person name="Labutti K."/>
            <person name="Salamov A."/>
            <person name="Andreopoulos B."/>
            <person name="Baker S."/>
            <person name="Barry K."/>
            <person name="Bills G."/>
            <person name="Bluhm B."/>
            <person name="Cannon C."/>
            <person name="Castanera R."/>
            <person name="Culley D."/>
            <person name="Daum C."/>
            <person name="Ezra D."/>
            <person name="Gonzalez J."/>
            <person name="Henrissat B."/>
            <person name="Kuo A."/>
            <person name="Liang C."/>
            <person name="Lipzen A."/>
            <person name="Lutzoni F."/>
            <person name="Magnuson J."/>
            <person name="Mondo S."/>
            <person name="Nolan M."/>
            <person name="Ohm R."/>
            <person name="Pangilinan J."/>
            <person name="Park H.-J."/>
            <person name="Ramirez L."/>
            <person name="Alfaro M."/>
            <person name="Sun H."/>
            <person name="Tritt A."/>
            <person name="Yoshinaga Y."/>
            <person name="Zwiers L.-H."/>
            <person name="Turgeon B."/>
            <person name="Goodwin S."/>
            <person name="Spatafora J."/>
            <person name="Crous P."/>
            <person name="Grigoriev I."/>
        </authorList>
    </citation>
    <scope>NUCLEOTIDE SEQUENCE</scope>
    <source>
        <strain evidence="2">CBS 113818</strain>
    </source>
</reference>
<organism evidence="2 3">
    <name type="scientific">Ophiobolus disseminans</name>
    <dbReference type="NCBI Taxonomy" id="1469910"/>
    <lineage>
        <taxon>Eukaryota</taxon>
        <taxon>Fungi</taxon>
        <taxon>Dikarya</taxon>
        <taxon>Ascomycota</taxon>
        <taxon>Pezizomycotina</taxon>
        <taxon>Dothideomycetes</taxon>
        <taxon>Pleosporomycetidae</taxon>
        <taxon>Pleosporales</taxon>
        <taxon>Pleosporineae</taxon>
        <taxon>Phaeosphaeriaceae</taxon>
        <taxon>Ophiobolus</taxon>
    </lineage>
</organism>
<evidence type="ECO:0000256" key="1">
    <source>
        <dbReference type="SAM" id="SignalP"/>
    </source>
</evidence>
<feature type="chain" id="PRO_5025464507" evidence="1">
    <location>
        <begin position="20"/>
        <end position="88"/>
    </location>
</feature>
<dbReference type="EMBL" id="MU006225">
    <property type="protein sequence ID" value="KAF2826629.1"/>
    <property type="molecule type" value="Genomic_DNA"/>
</dbReference>
<evidence type="ECO:0000313" key="2">
    <source>
        <dbReference type="EMBL" id="KAF2826629.1"/>
    </source>
</evidence>